<evidence type="ECO:0000256" key="1">
    <source>
        <dbReference type="ARBA" id="ARBA00022737"/>
    </source>
</evidence>
<dbReference type="SMART" id="SM00358">
    <property type="entry name" value="DSRM"/>
    <property type="match status" value="1"/>
</dbReference>
<organism evidence="5 6">
    <name type="scientific">Salix suchowensis</name>
    <dbReference type="NCBI Taxonomy" id="1278906"/>
    <lineage>
        <taxon>Eukaryota</taxon>
        <taxon>Viridiplantae</taxon>
        <taxon>Streptophyta</taxon>
        <taxon>Embryophyta</taxon>
        <taxon>Tracheophyta</taxon>
        <taxon>Spermatophyta</taxon>
        <taxon>Magnoliopsida</taxon>
        <taxon>eudicotyledons</taxon>
        <taxon>Gunneridae</taxon>
        <taxon>Pentapetalae</taxon>
        <taxon>rosids</taxon>
        <taxon>fabids</taxon>
        <taxon>Malpighiales</taxon>
        <taxon>Salicaceae</taxon>
        <taxon>Saliceae</taxon>
        <taxon>Salix</taxon>
    </lineage>
</organism>
<evidence type="ECO:0000259" key="4">
    <source>
        <dbReference type="PROSITE" id="PS50137"/>
    </source>
</evidence>
<dbReference type="Proteomes" id="UP001141253">
    <property type="component" value="Chromosome 19"/>
</dbReference>
<evidence type="ECO:0000313" key="6">
    <source>
        <dbReference type="Proteomes" id="UP001141253"/>
    </source>
</evidence>
<evidence type="ECO:0000313" key="5">
    <source>
        <dbReference type="EMBL" id="KAJ6349515.1"/>
    </source>
</evidence>
<dbReference type="Pfam" id="PF00035">
    <property type="entry name" value="dsrm"/>
    <property type="match status" value="1"/>
</dbReference>
<dbReference type="PROSITE" id="PS50137">
    <property type="entry name" value="DS_RBD"/>
    <property type="match status" value="1"/>
</dbReference>
<evidence type="ECO:0000256" key="2">
    <source>
        <dbReference type="ARBA" id="ARBA00022884"/>
    </source>
</evidence>
<gene>
    <name evidence="5" type="ORF">OIU77_006989</name>
</gene>
<reference evidence="5" key="2">
    <citation type="journal article" date="2023" name="Int. J. Mol. Sci.">
        <title>De Novo Assembly and Annotation of 11 Diverse Shrub Willow (Salix) Genomes Reveals Novel Gene Organization in Sex-Linked Regions.</title>
        <authorList>
            <person name="Hyden B."/>
            <person name="Feng K."/>
            <person name="Yates T.B."/>
            <person name="Jawdy S."/>
            <person name="Cereghino C."/>
            <person name="Smart L.B."/>
            <person name="Muchero W."/>
        </authorList>
    </citation>
    <scope>NUCLEOTIDE SEQUENCE</scope>
    <source>
        <tissue evidence="5">Shoot tip</tissue>
    </source>
</reference>
<keyword evidence="1" id="KW-0677">Repeat</keyword>
<dbReference type="PANTHER" id="PTHR46031:SF16">
    <property type="entry name" value="DOUBLE-STRANDED RNA-BINDING PROTEIN 4"/>
    <property type="match status" value="1"/>
</dbReference>
<accession>A0ABQ9AP01</accession>
<keyword evidence="6" id="KW-1185">Reference proteome</keyword>
<reference evidence="5" key="1">
    <citation type="submission" date="2022-10" db="EMBL/GenBank/DDBJ databases">
        <authorList>
            <person name="Hyden B.L."/>
            <person name="Feng K."/>
            <person name="Yates T."/>
            <person name="Jawdy S."/>
            <person name="Smart L.B."/>
            <person name="Muchero W."/>
        </authorList>
    </citation>
    <scope>NUCLEOTIDE SEQUENCE</scope>
    <source>
        <tissue evidence="5">Shoot tip</tissue>
    </source>
</reference>
<comment type="caution">
    <text evidence="5">The sequence shown here is derived from an EMBL/GenBank/DDBJ whole genome shotgun (WGS) entry which is preliminary data.</text>
</comment>
<dbReference type="SUPFAM" id="SSF54768">
    <property type="entry name" value="dsRNA-binding domain-like"/>
    <property type="match status" value="1"/>
</dbReference>
<protein>
    <recommendedName>
        <fullName evidence="4">DRBM domain-containing protein</fullName>
    </recommendedName>
</protein>
<dbReference type="Gene3D" id="3.30.160.20">
    <property type="match status" value="1"/>
</dbReference>
<proteinExistence type="predicted"/>
<sequence length="133" mass="15159">MQILFKNQLQTYAQKRNFTLPKYSCERVGPPHAPLFKCRVTVNGQTYESREQFPILNRAEQAAAKAALSSLLPNGVEEDESFYKNRLQDLAQREGQGAKTKKEAEMSAAKNAYTALKQRTYIICFIYILFSVS</sequence>
<evidence type="ECO:0000256" key="3">
    <source>
        <dbReference type="PROSITE-ProRule" id="PRU00266"/>
    </source>
</evidence>
<dbReference type="EMBL" id="JAPFFI010000018">
    <property type="protein sequence ID" value="KAJ6349515.1"/>
    <property type="molecule type" value="Genomic_DNA"/>
</dbReference>
<dbReference type="InterPro" id="IPR014720">
    <property type="entry name" value="dsRBD_dom"/>
</dbReference>
<keyword evidence="2 3" id="KW-0694">RNA-binding</keyword>
<feature type="domain" description="DRBM" evidence="4">
    <location>
        <begin position="4"/>
        <end position="73"/>
    </location>
</feature>
<name>A0ABQ9AP01_9ROSI</name>
<dbReference type="PANTHER" id="PTHR46031">
    <property type="match status" value="1"/>
</dbReference>